<evidence type="ECO:0000259" key="1">
    <source>
        <dbReference type="Pfam" id="PF11716"/>
    </source>
</evidence>
<gene>
    <name evidence="2" type="ORF">GCM10007304_10590</name>
</gene>
<reference evidence="2" key="1">
    <citation type="journal article" date="2014" name="Int. J. Syst. Evol. Microbiol.">
        <title>Complete genome sequence of Corynebacterium casei LMG S-19264T (=DSM 44701T), isolated from a smear-ripened cheese.</title>
        <authorList>
            <consortium name="US DOE Joint Genome Institute (JGI-PGF)"/>
            <person name="Walter F."/>
            <person name="Albersmeier A."/>
            <person name="Kalinowski J."/>
            <person name="Ruckert C."/>
        </authorList>
    </citation>
    <scope>NUCLEOTIDE SEQUENCE</scope>
    <source>
        <strain evidence="2">CCM 7905</strain>
    </source>
</reference>
<dbReference type="SUPFAM" id="SSF109854">
    <property type="entry name" value="DinB/YfiT-like putative metalloenzymes"/>
    <property type="match status" value="1"/>
</dbReference>
<evidence type="ECO:0000313" key="2">
    <source>
        <dbReference type="EMBL" id="GGF98437.1"/>
    </source>
</evidence>
<proteinExistence type="predicted"/>
<dbReference type="AlphaFoldDB" id="A0A917CVP8"/>
<dbReference type="NCBIfam" id="TIGR03083">
    <property type="entry name" value="maleylpyruvate isomerase family mycothiol-dependent enzyme"/>
    <property type="match status" value="1"/>
</dbReference>
<keyword evidence="3" id="KW-1185">Reference proteome</keyword>
<dbReference type="Gene3D" id="1.20.120.450">
    <property type="entry name" value="dinb family like domain"/>
    <property type="match status" value="1"/>
</dbReference>
<dbReference type="Proteomes" id="UP000654257">
    <property type="component" value="Unassembled WGS sequence"/>
</dbReference>
<dbReference type="InterPro" id="IPR017517">
    <property type="entry name" value="Maleyloyr_isom"/>
</dbReference>
<dbReference type="EMBL" id="BMCU01000001">
    <property type="protein sequence ID" value="GGF98437.1"/>
    <property type="molecule type" value="Genomic_DNA"/>
</dbReference>
<protein>
    <recommendedName>
        <fullName evidence="1">Mycothiol-dependent maleylpyruvate isomerase metal-binding domain-containing protein</fullName>
    </recommendedName>
</protein>
<name>A0A917CVP8_9NOCA</name>
<reference evidence="2" key="2">
    <citation type="submission" date="2020-09" db="EMBL/GenBank/DDBJ databases">
        <authorList>
            <person name="Sun Q."/>
            <person name="Sedlacek I."/>
        </authorList>
    </citation>
    <scope>NUCLEOTIDE SEQUENCE</scope>
    <source>
        <strain evidence="2">CCM 7905</strain>
    </source>
</reference>
<dbReference type="GO" id="GO:0046872">
    <property type="term" value="F:metal ion binding"/>
    <property type="evidence" value="ECO:0007669"/>
    <property type="project" value="InterPro"/>
</dbReference>
<sequence>MPWIEAERLRLADFLDTLGDDDWSVQSLCGSWTVHDVAAHLTMVTRIEIPSLIVGAIKSRFNFNRMVDAGARDLARKYTPAELIARFRETAASPKRAPGSSPLDPLVDVLVHGQDIAVPLGRPLPMPTEQALAALGHASTAKFYGAQKRFAGLRLVASDADWTLGDGDEVRGPVSSLLLLSTGRPVGLENVDGPGVPTLTARVTRS</sequence>
<comment type="caution">
    <text evidence="2">The sequence shown here is derived from an EMBL/GenBank/DDBJ whole genome shotgun (WGS) entry which is preliminary data.</text>
</comment>
<feature type="domain" description="Mycothiol-dependent maleylpyruvate isomerase metal-binding" evidence="1">
    <location>
        <begin position="5"/>
        <end position="102"/>
    </location>
</feature>
<dbReference type="InterPro" id="IPR034660">
    <property type="entry name" value="DinB/YfiT-like"/>
</dbReference>
<evidence type="ECO:0000313" key="3">
    <source>
        <dbReference type="Proteomes" id="UP000654257"/>
    </source>
</evidence>
<dbReference type="InterPro" id="IPR024344">
    <property type="entry name" value="MDMPI_metal-binding"/>
</dbReference>
<dbReference type="Pfam" id="PF11716">
    <property type="entry name" value="MDMPI_N"/>
    <property type="match status" value="1"/>
</dbReference>
<accession>A0A917CVP8</accession>
<organism evidence="2 3">
    <name type="scientific">Rhodococcoides trifolii</name>
    <dbReference type="NCBI Taxonomy" id="908250"/>
    <lineage>
        <taxon>Bacteria</taxon>
        <taxon>Bacillati</taxon>
        <taxon>Actinomycetota</taxon>
        <taxon>Actinomycetes</taxon>
        <taxon>Mycobacteriales</taxon>
        <taxon>Nocardiaceae</taxon>
        <taxon>Rhodococcoides</taxon>
    </lineage>
</organism>